<dbReference type="RefSeq" id="WP_198746225.1">
    <property type="nucleotide sequence ID" value="NZ_JAEHTE010000001.1"/>
</dbReference>
<dbReference type="InterPro" id="IPR003959">
    <property type="entry name" value="ATPase_AAA_core"/>
</dbReference>
<dbReference type="Gene3D" id="3.40.50.300">
    <property type="entry name" value="P-loop containing nucleotide triphosphate hydrolases"/>
    <property type="match status" value="1"/>
</dbReference>
<dbReference type="SUPFAM" id="SSF52540">
    <property type="entry name" value="P-loop containing nucleoside triphosphate hydrolases"/>
    <property type="match status" value="1"/>
</dbReference>
<dbReference type="InterPro" id="IPR027417">
    <property type="entry name" value="P-loop_NTPase"/>
</dbReference>
<reference evidence="2" key="1">
    <citation type="submission" date="2020-12" db="EMBL/GenBank/DDBJ databases">
        <title>Enhanced detection system for hospital associated transmission using whole genome sequencing surveillance.</title>
        <authorList>
            <person name="Harrison L.H."/>
            <person name="Van Tyne D."/>
            <person name="Marsh J.W."/>
            <person name="Griffith M.P."/>
            <person name="Snyder D.J."/>
            <person name="Cooper V.S."/>
            <person name="Mustapha M."/>
        </authorList>
    </citation>
    <scope>NUCLEOTIDE SEQUENCE</scope>
    <source>
        <strain evidence="2">PSB00042</strain>
    </source>
</reference>
<dbReference type="AlphaFoldDB" id="A0A8I1EAX1"/>
<name>A0A8I1EAX1_PSEPU</name>
<comment type="caution">
    <text evidence="2">The sequence shown here is derived from an EMBL/GenBank/DDBJ whole genome shotgun (WGS) entry which is preliminary data.</text>
</comment>
<gene>
    <name evidence="2" type="ORF">JEU22_01695</name>
</gene>
<sequence length="546" mass="61438">MSFTVACGTLNLTTCAALESARGLATRAGDDREYTVDINDLSNDDMADLIQAATKADDKKALRAAEAVLSARSGDFSKPVPNFKAFKETLTQYLKANILDGWIYVEHEDEFFYPELVTKITYDPGISRGAHNTPSVIIHTVSYSKKEKDEGDHKVGVTRNTHSFYPQQVARRRIDAILSAAKILHESPSLKAAHVEQIAEFHDSKLREFAEQFRLTGIPYLYEEQSYKRKGQALSGRKVIHDLDNKAFAPMRSSIESQLFDDDDQKEGVGEIPEHPLLRVYDLEMHEHLWANAGILTKHQYDKSLRGKLILPDTHRDLLDVLTTDLDAFVSDFVEGKSAGNVILCKGLPGVGKTLTAEVYSELIERPLLSIHSGTLGTSADQIERGLKEYFAMAQRWRVPMLLDEADVFVSERGLNLHHNAVVATFLRALEYYSGLLFMTTNRSKDIDDAIISRCAAIIEYHIPEAERTRQIWKVMANQFQSPLSEELLDKLLSTFPTISPRDIKMLFRLALRVASSKGDNLDIELFRRCAMFRAIEMPEKVAPSA</sequence>
<dbReference type="PANTHER" id="PTHR46411">
    <property type="entry name" value="FAMILY ATPASE, PUTATIVE-RELATED"/>
    <property type="match status" value="1"/>
</dbReference>
<dbReference type="Proteomes" id="UP000637061">
    <property type="component" value="Unassembled WGS sequence"/>
</dbReference>
<dbReference type="PANTHER" id="PTHR46411:SF3">
    <property type="entry name" value="AAA+ ATPASE DOMAIN-CONTAINING PROTEIN"/>
    <property type="match status" value="1"/>
</dbReference>
<evidence type="ECO:0000313" key="2">
    <source>
        <dbReference type="EMBL" id="MBI6882612.1"/>
    </source>
</evidence>
<feature type="domain" description="ATPase AAA-type core" evidence="1">
    <location>
        <begin position="344"/>
        <end position="460"/>
    </location>
</feature>
<dbReference type="GO" id="GO:0005524">
    <property type="term" value="F:ATP binding"/>
    <property type="evidence" value="ECO:0007669"/>
    <property type="project" value="InterPro"/>
</dbReference>
<accession>A0A8I1EAX1</accession>
<dbReference type="Pfam" id="PF00004">
    <property type="entry name" value="AAA"/>
    <property type="match status" value="1"/>
</dbReference>
<protein>
    <submittedName>
        <fullName evidence="2">AAA family ATPase</fullName>
    </submittedName>
</protein>
<dbReference type="EMBL" id="JAEHTE010000001">
    <property type="protein sequence ID" value="MBI6882612.1"/>
    <property type="molecule type" value="Genomic_DNA"/>
</dbReference>
<proteinExistence type="predicted"/>
<dbReference type="GO" id="GO:0016887">
    <property type="term" value="F:ATP hydrolysis activity"/>
    <property type="evidence" value="ECO:0007669"/>
    <property type="project" value="InterPro"/>
</dbReference>
<organism evidence="2 3">
    <name type="scientific">Pseudomonas putida</name>
    <name type="common">Arthrobacter siderocapsulatus</name>
    <dbReference type="NCBI Taxonomy" id="303"/>
    <lineage>
        <taxon>Bacteria</taxon>
        <taxon>Pseudomonadati</taxon>
        <taxon>Pseudomonadota</taxon>
        <taxon>Gammaproteobacteria</taxon>
        <taxon>Pseudomonadales</taxon>
        <taxon>Pseudomonadaceae</taxon>
        <taxon>Pseudomonas</taxon>
    </lineage>
</organism>
<evidence type="ECO:0000259" key="1">
    <source>
        <dbReference type="Pfam" id="PF00004"/>
    </source>
</evidence>
<evidence type="ECO:0000313" key="3">
    <source>
        <dbReference type="Proteomes" id="UP000637061"/>
    </source>
</evidence>